<dbReference type="Gene3D" id="3.40.50.1820">
    <property type="entry name" value="alpha/beta hydrolase"/>
    <property type="match status" value="1"/>
</dbReference>
<dbReference type="EMBL" id="KZ613957">
    <property type="protein sequence ID" value="PMD33087.1"/>
    <property type="molecule type" value="Genomic_DNA"/>
</dbReference>
<evidence type="ECO:0000259" key="1">
    <source>
        <dbReference type="Pfam" id="PF08386"/>
    </source>
</evidence>
<accession>A0A2J6R3H7</accession>
<evidence type="ECO:0000313" key="3">
    <source>
        <dbReference type="Proteomes" id="UP000235786"/>
    </source>
</evidence>
<name>A0A2J6R3H7_HYAVF</name>
<dbReference type="OrthoDB" id="425534at2759"/>
<dbReference type="AlphaFoldDB" id="A0A2J6R3H7"/>
<protein>
    <recommendedName>
        <fullName evidence="1">Peptidase S33 tripeptidyl aminopeptidase-like C-terminal domain-containing protein</fullName>
    </recommendedName>
</protein>
<feature type="domain" description="Peptidase S33 tripeptidyl aminopeptidase-like C-terminal" evidence="1">
    <location>
        <begin position="389"/>
        <end position="477"/>
    </location>
</feature>
<reference evidence="2 3" key="1">
    <citation type="submission" date="2016-04" db="EMBL/GenBank/DDBJ databases">
        <title>A degradative enzymes factory behind the ericoid mycorrhizal symbiosis.</title>
        <authorList>
            <consortium name="DOE Joint Genome Institute"/>
            <person name="Martino E."/>
            <person name="Morin E."/>
            <person name="Grelet G."/>
            <person name="Kuo A."/>
            <person name="Kohler A."/>
            <person name="Daghino S."/>
            <person name="Barry K."/>
            <person name="Choi C."/>
            <person name="Cichocki N."/>
            <person name="Clum A."/>
            <person name="Copeland A."/>
            <person name="Hainaut M."/>
            <person name="Haridas S."/>
            <person name="Labutti K."/>
            <person name="Lindquist E."/>
            <person name="Lipzen A."/>
            <person name="Khouja H.-R."/>
            <person name="Murat C."/>
            <person name="Ohm R."/>
            <person name="Olson A."/>
            <person name="Spatafora J."/>
            <person name="Veneault-Fourrey C."/>
            <person name="Henrissat B."/>
            <person name="Grigoriev I."/>
            <person name="Martin F."/>
            <person name="Perotto S."/>
        </authorList>
    </citation>
    <scope>NUCLEOTIDE SEQUENCE [LARGE SCALE GENOMIC DNA]</scope>
    <source>
        <strain evidence="2 3">F</strain>
    </source>
</reference>
<dbReference type="SUPFAM" id="SSF53474">
    <property type="entry name" value="alpha/beta-Hydrolases"/>
    <property type="match status" value="1"/>
</dbReference>
<sequence length="527" mass="59240">MNIPWRNLIREHGCSHHKTGLQTYVGEKITWEACGDVKGRPVECSNMTVPMDQFNATNSGDKVFTIPLIRMRGKSATQNLLLNPGGPGGSGIEFLFRRGEQLSTIVGEGFHLLSLTLGVNNSTPSATCYPDKDTRRSLSQVRYQRVIEDSPEAYAFAKNFVQACAYTMGEHGLYINTPQTAADMNSILDAVDLRWSFPERSRRVIIDGVVNQFDWYNELANEEDFSDTVHVFEGLFDQCLKAGENCTLSTFAKSKDELMNKVLEFANSIYDEPLSVYVNNTVWGTLDYFKIMYSAVFPALYKPANWYDLADRLAKLLEGNATEGFLAYGKGDPWGMYFDANYFVTMNDGKSGPKFWPLDRVTALKEIIEPVLNPSLFAPSSNGGFYVKQHWTVPKTHNYVPKLGVKTAHPLLILSTTYDPICPLVSARSANKAFADSQIVEVKGYGHCSMAVASACIAKHVRGFLYNGTVPKSYTQCEVDGPYFIKPEQDEKTLTALREFDDPKDMKIHMAQLELARDPDWPLWSRW</sequence>
<dbReference type="STRING" id="1149755.A0A2J6R3H7"/>
<gene>
    <name evidence="2" type="ORF">L207DRAFT_548191</name>
</gene>
<dbReference type="InterPro" id="IPR013595">
    <property type="entry name" value="Pept_S33_TAP-like_C"/>
</dbReference>
<keyword evidence="3" id="KW-1185">Reference proteome</keyword>
<organism evidence="2 3">
    <name type="scientific">Hyaloscypha variabilis (strain UAMH 11265 / GT02V1 / F)</name>
    <name type="common">Meliniomyces variabilis</name>
    <dbReference type="NCBI Taxonomy" id="1149755"/>
    <lineage>
        <taxon>Eukaryota</taxon>
        <taxon>Fungi</taxon>
        <taxon>Dikarya</taxon>
        <taxon>Ascomycota</taxon>
        <taxon>Pezizomycotina</taxon>
        <taxon>Leotiomycetes</taxon>
        <taxon>Helotiales</taxon>
        <taxon>Hyaloscyphaceae</taxon>
        <taxon>Hyaloscypha</taxon>
        <taxon>Hyaloscypha variabilis</taxon>
    </lineage>
</organism>
<dbReference type="Proteomes" id="UP000235786">
    <property type="component" value="Unassembled WGS sequence"/>
</dbReference>
<dbReference type="Pfam" id="PF08386">
    <property type="entry name" value="Abhydrolase_4"/>
    <property type="match status" value="1"/>
</dbReference>
<dbReference type="InterPro" id="IPR029058">
    <property type="entry name" value="AB_hydrolase_fold"/>
</dbReference>
<proteinExistence type="predicted"/>
<evidence type="ECO:0000313" key="2">
    <source>
        <dbReference type="EMBL" id="PMD33087.1"/>
    </source>
</evidence>